<accession>R9P4Z2</accession>
<name>R9P4Z2_PSEHS</name>
<dbReference type="AlphaFoldDB" id="R9P4Z2"/>
<gene>
    <name evidence="1" type="ORF">PHSY_004001</name>
</gene>
<organism evidence="1 2">
    <name type="scientific">Pseudozyma hubeiensis (strain SY62)</name>
    <name type="common">Yeast</name>
    <dbReference type="NCBI Taxonomy" id="1305764"/>
    <lineage>
        <taxon>Eukaryota</taxon>
        <taxon>Fungi</taxon>
        <taxon>Dikarya</taxon>
        <taxon>Basidiomycota</taxon>
        <taxon>Ustilaginomycotina</taxon>
        <taxon>Ustilaginomycetes</taxon>
        <taxon>Ustilaginales</taxon>
        <taxon>Ustilaginaceae</taxon>
        <taxon>Pseudozyma</taxon>
    </lineage>
</organism>
<sequence>MENNTHPNHNESNTRQSSAAHFVLLGIGRKSSAAQPKGFRLDHHPIALDCDQLEQRASDCRRGPDIALSQQVEDALPFALREPLVALCHDA</sequence>
<evidence type="ECO:0000313" key="2">
    <source>
        <dbReference type="Proteomes" id="UP000014071"/>
    </source>
</evidence>
<dbReference type="RefSeq" id="XP_012190008.1">
    <property type="nucleotide sequence ID" value="XM_012334618.1"/>
</dbReference>
<dbReference type="GeneID" id="24109287"/>
<dbReference type="Proteomes" id="UP000014071">
    <property type="component" value="Unassembled WGS sequence"/>
</dbReference>
<dbReference type="EMBL" id="DF238801">
    <property type="protein sequence ID" value="GAC96421.1"/>
    <property type="molecule type" value="Genomic_DNA"/>
</dbReference>
<proteinExistence type="predicted"/>
<protein>
    <submittedName>
        <fullName evidence="1">Uncharacterized protein</fullName>
    </submittedName>
</protein>
<evidence type="ECO:0000313" key="1">
    <source>
        <dbReference type="EMBL" id="GAC96421.1"/>
    </source>
</evidence>
<keyword evidence="2" id="KW-1185">Reference proteome</keyword>
<dbReference type="HOGENOM" id="CLU_2427983_0_0_1"/>
<reference evidence="2" key="1">
    <citation type="journal article" date="2013" name="Genome Announc.">
        <title>Draft genome sequence of the basidiomycetous yeast-like fungus Pseudozyma hubeiensis SY62, which produces an abundant amount of the biosurfactant mannosylerythritol lipids.</title>
        <authorList>
            <person name="Konishi M."/>
            <person name="Hatada Y."/>
            <person name="Horiuchi J."/>
        </authorList>
    </citation>
    <scope>NUCLEOTIDE SEQUENCE [LARGE SCALE GENOMIC DNA]</scope>
    <source>
        <strain evidence="2">SY62</strain>
    </source>
</reference>